<reference evidence="2 3" key="1">
    <citation type="submission" date="2020-08" db="EMBL/GenBank/DDBJ databases">
        <title>Genomic Encyclopedia of Type Strains, Phase IV (KMG-IV): sequencing the most valuable type-strain genomes for metagenomic binning, comparative biology and taxonomic classification.</title>
        <authorList>
            <person name="Goeker M."/>
        </authorList>
    </citation>
    <scope>NUCLEOTIDE SEQUENCE [LARGE SCALE GENOMIC DNA]</scope>
    <source>
        <strain evidence="2 3">DSM 17498</strain>
    </source>
</reference>
<dbReference type="RefSeq" id="WP_056296680.1">
    <property type="nucleotide sequence ID" value="NZ_JACHIJ010000005.1"/>
</dbReference>
<dbReference type="EMBL" id="JACHIJ010000005">
    <property type="protein sequence ID" value="MBB5053510.1"/>
    <property type="molecule type" value="Genomic_DNA"/>
</dbReference>
<comment type="caution">
    <text evidence="2">The sequence shown here is derived from an EMBL/GenBank/DDBJ whole genome shotgun (WGS) entry which is preliminary data.</text>
</comment>
<feature type="transmembrane region" description="Helical" evidence="1">
    <location>
        <begin position="117"/>
        <end position="137"/>
    </location>
</feature>
<dbReference type="AlphaFoldDB" id="A0A840N338"/>
<accession>A0A840N338</accession>
<feature type="transmembrane region" description="Helical" evidence="1">
    <location>
        <begin position="12"/>
        <end position="34"/>
    </location>
</feature>
<gene>
    <name evidence="2" type="ORF">HNQ36_003510</name>
</gene>
<feature type="transmembrane region" description="Helical" evidence="1">
    <location>
        <begin position="46"/>
        <end position="69"/>
    </location>
</feature>
<feature type="transmembrane region" description="Helical" evidence="1">
    <location>
        <begin position="89"/>
        <end position="110"/>
    </location>
</feature>
<keyword evidence="1" id="KW-0812">Transmembrane</keyword>
<name>A0A840N338_9BRAD</name>
<feature type="transmembrane region" description="Helical" evidence="1">
    <location>
        <begin position="149"/>
        <end position="168"/>
    </location>
</feature>
<keyword evidence="1" id="KW-0472">Membrane</keyword>
<dbReference type="Proteomes" id="UP000521227">
    <property type="component" value="Unassembled WGS sequence"/>
</dbReference>
<evidence type="ECO:0000256" key="1">
    <source>
        <dbReference type="SAM" id="Phobius"/>
    </source>
</evidence>
<evidence type="ECO:0000313" key="3">
    <source>
        <dbReference type="Proteomes" id="UP000521227"/>
    </source>
</evidence>
<evidence type="ECO:0000313" key="2">
    <source>
        <dbReference type="EMBL" id="MBB5053510.1"/>
    </source>
</evidence>
<protein>
    <submittedName>
        <fullName evidence="2">Uncharacterized protein</fullName>
    </submittedName>
</protein>
<keyword evidence="1" id="KW-1133">Transmembrane helix</keyword>
<proteinExistence type="predicted"/>
<organism evidence="2 3">
    <name type="scientific">Afipia massiliensis</name>
    <dbReference type="NCBI Taxonomy" id="211460"/>
    <lineage>
        <taxon>Bacteria</taxon>
        <taxon>Pseudomonadati</taxon>
        <taxon>Pseudomonadota</taxon>
        <taxon>Alphaproteobacteria</taxon>
        <taxon>Hyphomicrobiales</taxon>
        <taxon>Nitrobacteraceae</taxon>
        <taxon>Afipia</taxon>
    </lineage>
</organism>
<sequence length="226" mass="25035">MSDNEMLKRISTWTPLVSGVALATLTVFNVGYFSKIGIHFLGVVDFSNVVYSFGLAFGVVGMLFLLIGFDTFDYVRKPIDFEKAFPFTLALKVIAAIVFLSFLLGLVFDWQYLRTDIYGAIASFFTAFCIGLHGYVRLRASGNLLPSDYILAFATALIALLFSGRAVAEGQIVYRLTYNVTTTDRSLNDVRLVRSSSMGFIIAEGRKILFIPASQVKQIESRTPAN</sequence>